<dbReference type="GO" id="GO:0034599">
    <property type="term" value="P:cellular response to oxidative stress"/>
    <property type="evidence" value="ECO:0007669"/>
    <property type="project" value="TreeGrafter"/>
</dbReference>
<protein>
    <recommendedName>
        <fullName evidence="2">thioredoxin-dependent peroxiredoxin</fullName>
        <ecNumber evidence="2">1.11.1.24</ecNumber>
    </recommendedName>
    <alternativeName>
        <fullName evidence="8">Thioredoxin peroxidase</fullName>
    </alternativeName>
    <alternativeName>
        <fullName evidence="10">Thioredoxin-dependent peroxiredoxin Bcp</fullName>
    </alternativeName>
</protein>
<dbReference type="CDD" id="cd02970">
    <property type="entry name" value="PRX_like2"/>
    <property type="match status" value="1"/>
</dbReference>
<accession>A0A1B8ZGK3</accession>
<dbReference type="GO" id="GO:0005737">
    <property type="term" value="C:cytoplasm"/>
    <property type="evidence" value="ECO:0007669"/>
    <property type="project" value="TreeGrafter"/>
</dbReference>
<sequence length="212" mass="24241">MNTLAKNIEQLNQDLVSQLPQEILEAFGKSIEDLKTKNMEKNSIQIGERIPAFSLPNALGKMINSDEVLKNNKMILAFYRGNWCPYCNLELKFLQENLSRIKAKNAVLIAVSPQSPDHSLTMIEKNNLEFEVLTDINNDFAKKLGITFQLQDFVLPYYQSLGIHLADFNANKENTLPVPAVFVIDENRTVLYKFLDVNYMSRVDVEDLIQVL</sequence>
<reference evidence="13 14" key="1">
    <citation type="submission" date="2016-07" db="EMBL/GenBank/DDBJ databases">
        <authorList>
            <person name="Jeong J.-J."/>
            <person name="Kim D.W."/>
            <person name="Sang M.K."/>
            <person name="Choi I.-G."/>
            <person name="Kim K.D."/>
        </authorList>
    </citation>
    <scope>NUCLEOTIDE SEQUENCE [LARGE SCALE GENOMIC DNA]</scope>
    <source>
        <strain evidence="13 14">UTM-3</strain>
    </source>
</reference>
<dbReference type="AlphaFoldDB" id="A0A1B8ZGK3"/>
<evidence type="ECO:0000256" key="5">
    <source>
        <dbReference type="ARBA" id="ARBA00023002"/>
    </source>
</evidence>
<dbReference type="EMBL" id="MAYH01000034">
    <property type="protein sequence ID" value="OCA70721.1"/>
    <property type="molecule type" value="Genomic_DNA"/>
</dbReference>
<comment type="caution">
    <text evidence="13">The sequence shown here is derived from an EMBL/GenBank/DDBJ whole genome shotgun (WGS) entry which is preliminary data.</text>
</comment>
<comment type="catalytic activity">
    <reaction evidence="11">
        <text>a hydroperoxide + [thioredoxin]-dithiol = an alcohol + [thioredoxin]-disulfide + H2O</text>
        <dbReference type="Rhea" id="RHEA:62620"/>
        <dbReference type="Rhea" id="RHEA-COMP:10698"/>
        <dbReference type="Rhea" id="RHEA-COMP:10700"/>
        <dbReference type="ChEBI" id="CHEBI:15377"/>
        <dbReference type="ChEBI" id="CHEBI:29950"/>
        <dbReference type="ChEBI" id="CHEBI:30879"/>
        <dbReference type="ChEBI" id="CHEBI:35924"/>
        <dbReference type="ChEBI" id="CHEBI:50058"/>
        <dbReference type="EC" id="1.11.1.24"/>
    </reaction>
</comment>
<dbReference type="Proteomes" id="UP000092651">
    <property type="component" value="Unassembled WGS sequence"/>
</dbReference>
<keyword evidence="4" id="KW-0049">Antioxidant</keyword>
<evidence type="ECO:0000256" key="7">
    <source>
        <dbReference type="ARBA" id="ARBA00023284"/>
    </source>
</evidence>
<dbReference type="InterPro" id="IPR050924">
    <property type="entry name" value="Peroxiredoxin_BCP/PrxQ"/>
</dbReference>
<dbReference type="OrthoDB" id="9809746at2"/>
<dbReference type="InterPro" id="IPR000866">
    <property type="entry name" value="AhpC/TSA"/>
</dbReference>
<comment type="similarity">
    <text evidence="9">Belongs to the peroxiredoxin family. BCP/PrxQ subfamily.</text>
</comment>
<dbReference type="EC" id="1.11.1.24" evidence="2"/>
<evidence type="ECO:0000256" key="8">
    <source>
        <dbReference type="ARBA" id="ARBA00032824"/>
    </source>
</evidence>
<evidence type="ECO:0000313" key="13">
    <source>
        <dbReference type="EMBL" id="OCA70721.1"/>
    </source>
</evidence>
<evidence type="ECO:0000256" key="3">
    <source>
        <dbReference type="ARBA" id="ARBA00022559"/>
    </source>
</evidence>
<evidence type="ECO:0000256" key="2">
    <source>
        <dbReference type="ARBA" id="ARBA00013017"/>
    </source>
</evidence>
<dbReference type="InterPro" id="IPR036249">
    <property type="entry name" value="Thioredoxin-like_sf"/>
</dbReference>
<dbReference type="Gene3D" id="3.40.30.10">
    <property type="entry name" value="Glutaredoxin"/>
    <property type="match status" value="1"/>
</dbReference>
<feature type="domain" description="Thioredoxin" evidence="12">
    <location>
        <begin position="44"/>
        <end position="212"/>
    </location>
</feature>
<evidence type="ECO:0000256" key="11">
    <source>
        <dbReference type="ARBA" id="ARBA00049091"/>
    </source>
</evidence>
<keyword evidence="6" id="KW-1015">Disulfide bond</keyword>
<dbReference type="GO" id="GO:0045454">
    <property type="term" value="P:cell redox homeostasis"/>
    <property type="evidence" value="ECO:0007669"/>
    <property type="project" value="TreeGrafter"/>
</dbReference>
<dbReference type="RefSeq" id="WP_065395129.1">
    <property type="nucleotide sequence ID" value="NZ_MAYH01000034.1"/>
</dbReference>
<proteinExistence type="inferred from homology"/>
<comment type="function">
    <text evidence="1">Thiol-specific peroxidase that catalyzes the reduction of hydrogen peroxide and organic hydroperoxides to water and alcohols, respectively. Plays a role in cell protection against oxidative stress by detoxifying peroxides and as sensor of hydrogen peroxide-mediated signaling events.</text>
</comment>
<dbReference type="InterPro" id="IPR013766">
    <property type="entry name" value="Thioredoxin_domain"/>
</dbReference>
<dbReference type="PROSITE" id="PS51352">
    <property type="entry name" value="THIOREDOXIN_2"/>
    <property type="match status" value="1"/>
</dbReference>
<evidence type="ECO:0000313" key="14">
    <source>
        <dbReference type="Proteomes" id="UP000092651"/>
    </source>
</evidence>
<evidence type="ECO:0000256" key="10">
    <source>
        <dbReference type="ARBA" id="ARBA00042639"/>
    </source>
</evidence>
<dbReference type="PANTHER" id="PTHR42801">
    <property type="entry name" value="THIOREDOXIN-DEPENDENT PEROXIDE REDUCTASE"/>
    <property type="match status" value="1"/>
</dbReference>
<evidence type="ECO:0000256" key="4">
    <source>
        <dbReference type="ARBA" id="ARBA00022862"/>
    </source>
</evidence>
<name>A0A1B8ZGK3_9FLAO</name>
<dbReference type="SUPFAM" id="SSF52833">
    <property type="entry name" value="Thioredoxin-like"/>
    <property type="match status" value="1"/>
</dbReference>
<dbReference type="GO" id="GO:0008379">
    <property type="term" value="F:thioredoxin peroxidase activity"/>
    <property type="evidence" value="ECO:0007669"/>
    <property type="project" value="TreeGrafter"/>
</dbReference>
<evidence type="ECO:0000256" key="6">
    <source>
        <dbReference type="ARBA" id="ARBA00023157"/>
    </source>
</evidence>
<keyword evidence="14" id="KW-1185">Reference proteome</keyword>
<keyword evidence="3" id="KW-0575">Peroxidase</keyword>
<organism evidence="13 14">
    <name type="scientific">Chryseobacterium artocarpi</name>
    <dbReference type="NCBI Taxonomy" id="1414727"/>
    <lineage>
        <taxon>Bacteria</taxon>
        <taxon>Pseudomonadati</taxon>
        <taxon>Bacteroidota</taxon>
        <taxon>Flavobacteriia</taxon>
        <taxon>Flavobacteriales</taxon>
        <taxon>Weeksellaceae</taxon>
        <taxon>Chryseobacterium group</taxon>
        <taxon>Chryseobacterium</taxon>
    </lineage>
</organism>
<evidence type="ECO:0000256" key="9">
    <source>
        <dbReference type="ARBA" id="ARBA00038489"/>
    </source>
</evidence>
<gene>
    <name evidence="13" type="ORF">BBI01_12310</name>
</gene>
<dbReference type="PANTHER" id="PTHR42801:SF7">
    <property type="entry name" value="SLL1159 PROTEIN"/>
    <property type="match status" value="1"/>
</dbReference>
<evidence type="ECO:0000256" key="1">
    <source>
        <dbReference type="ARBA" id="ARBA00003330"/>
    </source>
</evidence>
<dbReference type="Pfam" id="PF00578">
    <property type="entry name" value="AhpC-TSA"/>
    <property type="match status" value="1"/>
</dbReference>
<evidence type="ECO:0000259" key="12">
    <source>
        <dbReference type="PROSITE" id="PS51352"/>
    </source>
</evidence>
<keyword evidence="5" id="KW-0560">Oxidoreductase</keyword>
<keyword evidence="7" id="KW-0676">Redox-active center</keyword>